<keyword evidence="1" id="KW-0812">Transmembrane</keyword>
<dbReference type="InterPro" id="IPR049625">
    <property type="entry name" value="Glyco_transf_61_cat"/>
</dbReference>
<name>A0A8B6EZD5_MYTGA</name>
<evidence type="ECO:0000259" key="2">
    <source>
        <dbReference type="Pfam" id="PF04577"/>
    </source>
</evidence>
<keyword evidence="4" id="KW-1185">Reference proteome</keyword>
<dbReference type="OrthoDB" id="2102136at2759"/>
<gene>
    <name evidence="3" type="ORF">MGAL_10B056126</name>
</gene>
<feature type="transmembrane region" description="Helical" evidence="1">
    <location>
        <begin position="21"/>
        <end position="39"/>
    </location>
</feature>
<keyword evidence="1" id="KW-0472">Membrane</keyword>
<comment type="caution">
    <text evidence="3">The sequence shown here is derived from an EMBL/GenBank/DDBJ whole genome shotgun (WGS) entry which is preliminary data.</text>
</comment>
<accession>A0A8B6EZD5</accession>
<protein>
    <recommendedName>
        <fullName evidence="2">Glycosyltransferase 61 catalytic domain-containing protein</fullName>
    </recommendedName>
</protein>
<organism evidence="3 4">
    <name type="scientific">Mytilus galloprovincialis</name>
    <name type="common">Mediterranean mussel</name>
    <dbReference type="NCBI Taxonomy" id="29158"/>
    <lineage>
        <taxon>Eukaryota</taxon>
        <taxon>Metazoa</taxon>
        <taxon>Spiralia</taxon>
        <taxon>Lophotrochozoa</taxon>
        <taxon>Mollusca</taxon>
        <taxon>Bivalvia</taxon>
        <taxon>Autobranchia</taxon>
        <taxon>Pteriomorphia</taxon>
        <taxon>Mytilida</taxon>
        <taxon>Mytiloidea</taxon>
        <taxon>Mytilidae</taxon>
        <taxon>Mytilinae</taxon>
        <taxon>Mytilus</taxon>
    </lineage>
</organism>
<dbReference type="EMBL" id="UYJE01005860">
    <property type="protein sequence ID" value="VDI41041.1"/>
    <property type="molecule type" value="Genomic_DNA"/>
</dbReference>
<proteinExistence type="predicted"/>
<sequence length="445" mass="50585">MMERCVEIMVRGKALLLGRKTFFCLTLSVTIISFGTFFHQTIGTNIRKPDETSKYNVDRRGQNCVFLTSVESSSDLLYVDCEIGVKHAPFIWQKDVQIWFNITYHISISHKNHSLGTVKLDSENTQSLYMNNRKGYQVLAGILERHDLKRMRRWNGLSDLGSYRGRKATFNDVLVFSNGWIIQKTRHFAVRNGGCLSQNGLLVHNVTVARYKRVVSIAVFWGEGSWHFPMEALVGLAYITETEIWSSFIHVTQKNNLVLQWLKLVGINEKRVIHGTILADYLIVPEIGKCGSPSLNHIQWLYKKINISVPTKRNTVLLIKRNKSRVMPHFAKIQSIVENFANVGNLNFLLHDDNDLPSLPVQLQRFANASIVIGPHGAGMVNLIASSKGTCVIEFAPMEANVCYMRLSYLLGLTYIAIPLYINNTVTENKITDAFNHCQRKTTHV</sequence>
<evidence type="ECO:0000313" key="3">
    <source>
        <dbReference type="EMBL" id="VDI41041.1"/>
    </source>
</evidence>
<dbReference type="GO" id="GO:0016757">
    <property type="term" value="F:glycosyltransferase activity"/>
    <property type="evidence" value="ECO:0007669"/>
    <property type="project" value="InterPro"/>
</dbReference>
<evidence type="ECO:0000256" key="1">
    <source>
        <dbReference type="SAM" id="Phobius"/>
    </source>
</evidence>
<dbReference type="AlphaFoldDB" id="A0A8B6EZD5"/>
<feature type="domain" description="Glycosyltransferase 61 catalytic" evidence="2">
    <location>
        <begin position="226"/>
        <end position="393"/>
    </location>
</feature>
<dbReference type="Proteomes" id="UP000596742">
    <property type="component" value="Unassembled WGS sequence"/>
</dbReference>
<evidence type="ECO:0000313" key="4">
    <source>
        <dbReference type="Proteomes" id="UP000596742"/>
    </source>
</evidence>
<reference evidence="3" key="1">
    <citation type="submission" date="2018-11" db="EMBL/GenBank/DDBJ databases">
        <authorList>
            <person name="Alioto T."/>
            <person name="Alioto T."/>
        </authorList>
    </citation>
    <scope>NUCLEOTIDE SEQUENCE</scope>
</reference>
<dbReference type="Pfam" id="PF04577">
    <property type="entry name" value="Glyco_transf_61"/>
    <property type="match status" value="1"/>
</dbReference>
<keyword evidence="1" id="KW-1133">Transmembrane helix</keyword>